<comment type="caution">
    <text evidence="5">The sequence shown here is derived from an EMBL/GenBank/DDBJ whole genome shotgun (WGS) entry which is preliminary data.</text>
</comment>
<evidence type="ECO:0000259" key="4">
    <source>
        <dbReference type="SMART" id="SM00534"/>
    </source>
</evidence>
<dbReference type="GO" id="GO:0030983">
    <property type="term" value="F:mismatched DNA binding"/>
    <property type="evidence" value="ECO:0007669"/>
    <property type="project" value="InterPro"/>
</dbReference>
<dbReference type="Pfam" id="PF00488">
    <property type="entry name" value="MutS_V"/>
    <property type="match status" value="1"/>
</dbReference>
<dbReference type="GO" id="GO:0140664">
    <property type="term" value="F:ATP-dependent DNA damage sensor activity"/>
    <property type="evidence" value="ECO:0007669"/>
    <property type="project" value="InterPro"/>
</dbReference>
<feature type="domain" description="DNA mismatch repair proteins mutS family" evidence="4">
    <location>
        <begin position="374"/>
        <end position="564"/>
    </location>
</feature>
<dbReference type="PANTHER" id="PTHR11361:SF34">
    <property type="entry name" value="DNA MISMATCH REPAIR PROTEIN MSH1, MITOCHONDRIAL"/>
    <property type="match status" value="1"/>
</dbReference>
<reference evidence="5" key="1">
    <citation type="submission" date="2021-01" db="EMBL/GenBank/DDBJ databases">
        <title>Genome public.</title>
        <authorList>
            <person name="Liu C."/>
            <person name="Sun Q."/>
        </authorList>
    </citation>
    <scope>NUCLEOTIDE SEQUENCE</scope>
    <source>
        <strain evidence="5">M6</strain>
    </source>
</reference>
<dbReference type="RefSeq" id="WP_201428697.1">
    <property type="nucleotide sequence ID" value="NZ_JAEQMG010000166.1"/>
</dbReference>
<dbReference type="InterPro" id="IPR027417">
    <property type="entry name" value="P-loop_NTPase"/>
</dbReference>
<evidence type="ECO:0000313" key="5">
    <source>
        <dbReference type="EMBL" id="MBK6089997.1"/>
    </source>
</evidence>
<dbReference type="InterPro" id="IPR000432">
    <property type="entry name" value="DNA_mismatch_repair_MutS_C"/>
</dbReference>
<keyword evidence="1" id="KW-0547">Nucleotide-binding</keyword>
<dbReference type="Proteomes" id="UP000633365">
    <property type="component" value="Unassembled WGS sequence"/>
</dbReference>
<dbReference type="InterPro" id="IPR045076">
    <property type="entry name" value="MutS"/>
</dbReference>
<evidence type="ECO:0000313" key="6">
    <source>
        <dbReference type="Proteomes" id="UP000633365"/>
    </source>
</evidence>
<protein>
    <recommendedName>
        <fullName evidence="4">DNA mismatch repair proteins mutS family domain-containing protein</fullName>
    </recommendedName>
</protein>
<dbReference type="EMBL" id="JAEQMG010000166">
    <property type="protein sequence ID" value="MBK6089997.1"/>
    <property type="molecule type" value="Genomic_DNA"/>
</dbReference>
<keyword evidence="3" id="KW-0238">DNA-binding</keyword>
<evidence type="ECO:0000256" key="2">
    <source>
        <dbReference type="ARBA" id="ARBA00022840"/>
    </source>
</evidence>
<proteinExistence type="predicted"/>
<dbReference type="GO" id="GO:0006298">
    <property type="term" value="P:mismatch repair"/>
    <property type="evidence" value="ECO:0007669"/>
    <property type="project" value="InterPro"/>
</dbReference>
<accession>A0A934WU70</accession>
<sequence length="564" mass="63973">MDYSLMFPQNANQSYKTLTPESVNDLSIEFLLDALTKQRYERDHIRKIMTRVTDDPEVIRYRCDVFEDFLRFPKLRDAMEELVVKLADLRDIERFQKDQEGSALWSLVNRLREIDDYVTCITAMKDVLEELDVKSEGMLTLRQIIRDISADSGFPELRQDIDETFEKVRRIKSITIGVNLDSMLRPASAGVVSLNDIEYRESNLMRRFMNFADRKDELHHGTDTGSIRVFHPATPIKAVEFNRKIELNDNMTGVHTRTSAVTGADSLSNAIKDTVTNIMKQTVNEIKNTIRRYVNISGYMLINLMPEILFYIRWAELIEKIMATGMPVCKAQILPPEQRDCSFKGLYNLKLAINKAGGEDINIIANDIDFNDDMRIFILTGPNRGGKTIFTQAWGIAMLLAQLGIYVPAESASISPCDNIFTHFPADENDTVDLGRLGEESKRLAEIFEQATERSIMLLNESLATTSVTEGLFIAKDVVRAMRYLGTRCIFNTHMHDLARSVDALNEEVEGTSKAASLVTGVHDGERSFKVSLLPPQGVSYAKDIALKYGVSFRQIKESIDSRT</sequence>
<evidence type="ECO:0000256" key="1">
    <source>
        <dbReference type="ARBA" id="ARBA00022741"/>
    </source>
</evidence>
<dbReference type="PANTHER" id="PTHR11361">
    <property type="entry name" value="DNA MISMATCH REPAIR PROTEIN MUTS FAMILY MEMBER"/>
    <property type="match status" value="1"/>
</dbReference>
<dbReference type="SMART" id="SM00534">
    <property type="entry name" value="MUTSac"/>
    <property type="match status" value="1"/>
</dbReference>
<dbReference type="AlphaFoldDB" id="A0A934WU70"/>
<name>A0A934WU70_9FIRM</name>
<evidence type="ECO:0000256" key="3">
    <source>
        <dbReference type="ARBA" id="ARBA00023125"/>
    </source>
</evidence>
<dbReference type="Gene3D" id="3.40.50.300">
    <property type="entry name" value="P-loop containing nucleotide triphosphate hydrolases"/>
    <property type="match status" value="1"/>
</dbReference>
<keyword evidence="2" id="KW-0067">ATP-binding</keyword>
<dbReference type="SUPFAM" id="SSF52540">
    <property type="entry name" value="P-loop containing nucleoside triphosphate hydrolases"/>
    <property type="match status" value="1"/>
</dbReference>
<gene>
    <name evidence="5" type="ORF">JKK62_15330</name>
</gene>
<dbReference type="GO" id="GO:0005829">
    <property type="term" value="C:cytosol"/>
    <property type="evidence" value="ECO:0007669"/>
    <property type="project" value="TreeGrafter"/>
</dbReference>
<keyword evidence="6" id="KW-1185">Reference proteome</keyword>
<organism evidence="5 6">
    <name type="scientific">Ruminococcus difficilis</name>
    <dbReference type="NCBI Taxonomy" id="2763069"/>
    <lineage>
        <taxon>Bacteria</taxon>
        <taxon>Bacillati</taxon>
        <taxon>Bacillota</taxon>
        <taxon>Clostridia</taxon>
        <taxon>Eubacteriales</taxon>
        <taxon>Oscillospiraceae</taxon>
        <taxon>Ruminococcus</taxon>
    </lineage>
</organism>
<dbReference type="GO" id="GO:0005524">
    <property type="term" value="F:ATP binding"/>
    <property type="evidence" value="ECO:0007669"/>
    <property type="project" value="UniProtKB-KW"/>
</dbReference>